<gene>
    <name evidence="2" type="ORF">AXF15_02230</name>
</gene>
<sequence>MPQTVAVLGASPKPERYSNQAVRMLMDYGHDVIPVAPGRKEIEGLPAVPDMESIDRAVDTLTLYVGPDRSAQMLDAILALRPGRVILNPGTESALLEEKLDRAGIPWQHACTLVLLRTGQFQDFRPGTKVERKKRG</sequence>
<dbReference type="OrthoDB" id="9804695at2"/>
<dbReference type="Gene3D" id="3.40.50.720">
    <property type="entry name" value="NAD(P)-binding Rossmann-like Domain"/>
    <property type="match status" value="1"/>
</dbReference>
<dbReference type="EMBL" id="CP014230">
    <property type="protein sequence ID" value="AMD92040.1"/>
    <property type="molecule type" value="Genomic_DNA"/>
</dbReference>
<proteinExistence type="predicted"/>
<dbReference type="STRING" id="888061.AXF15_02230"/>
<dbReference type="PANTHER" id="PTHR33303">
    <property type="entry name" value="CYTOPLASMIC PROTEIN-RELATED"/>
    <property type="match status" value="1"/>
</dbReference>
<feature type="domain" description="CoA-binding" evidence="1">
    <location>
        <begin position="1"/>
        <end position="91"/>
    </location>
</feature>
<dbReference type="KEGG" id="doa:AXF15_02230"/>
<evidence type="ECO:0000313" key="2">
    <source>
        <dbReference type="EMBL" id="AMD92040.1"/>
    </source>
</evidence>
<dbReference type="PANTHER" id="PTHR33303:SF2">
    <property type="entry name" value="COA-BINDING DOMAIN-CONTAINING PROTEIN"/>
    <property type="match status" value="1"/>
</dbReference>
<dbReference type="RefSeq" id="WP_066602724.1">
    <property type="nucleotide sequence ID" value="NZ_CP014230.1"/>
</dbReference>
<evidence type="ECO:0000259" key="1">
    <source>
        <dbReference type="SMART" id="SM00881"/>
    </source>
</evidence>
<protein>
    <submittedName>
        <fullName evidence="2">CoA-binding protein</fullName>
    </submittedName>
</protein>
<accession>A0A0X8JNL1</accession>
<dbReference type="Proteomes" id="UP000063964">
    <property type="component" value="Chromosome"/>
</dbReference>
<dbReference type="InterPro" id="IPR003781">
    <property type="entry name" value="CoA-bd"/>
</dbReference>
<keyword evidence="3" id="KW-1185">Reference proteome</keyword>
<dbReference type="AlphaFoldDB" id="A0A0X8JNL1"/>
<organism evidence="2 3">
    <name type="scientific">Desulfomicrobium orale DSM 12838</name>
    <dbReference type="NCBI Taxonomy" id="888061"/>
    <lineage>
        <taxon>Bacteria</taxon>
        <taxon>Pseudomonadati</taxon>
        <taxon>Thermodesulfobacteriota</taxon>
        <taxon>Desulfovibrionia</taxon>
        <taxon>Desulfovibrionales</taxon>
        <taxon>Desulfomicrobiaceae</taxon>
        <taxon>Desulfomicrobium</taxon>
    </lineage>
</organism>
<dbReference type="SMART" id="SM00881">
    <property type="entry name" value="CoA_binding"/>
    <property type="match status" value="1"/>
</dbReference>
<dbReference type="Pfam" id="PF13380">
    <property type="entry name" value="CoA_binding_2"/>
    <property type="match status" value="1"/>
</dbReference>
<dbReference type="SUPFAM" id="SSF51735">
    <property type="entry name" value="NAD(P)-binding Rossmann-fold domains"/>
    <property type="match status" value="1"/>
</dbReference>
<reference evidence="3" key="1">
    <citation type="submission" date="2016-02" db="EMBL/GenBank/DDBJ databases">
        <authorList>
            <person name="Holder M.E."/>
            <person name="Ajami N.J."/>
            <person name="Petrosino J.F."/>
        </authorList>
    </citation>
    <scope>NUCLEOTIDE SEQUENCE [LARGE SCALE GENOMIC DNA]</scope>
    <source>
        <strain evidence="3">DSM 12838</strain>
    </source>
</reference>
<name>A0A0X8JNL1_9BACT</name>
<evidence type="ECO:0000313" key="3">
    <source>
        <dbReference type="Proteomes" id="UP000063964"/>
    </source>
</evidence>
<dbReference type="InterPro" id="IPR036291">
    <property type="entry name" value="NAD(P)-bd_dom_sf"/>
</dbReference>